<gene>
    <name evidence="1" type="ORF">GCM10023090_11100</name>
</gene>
<name>A0ABP8L3X4_9BURK</name>
<dbReference type="EMBL" id="BAABEX010000007">
    <property type="protein sequence ID" value="GAA4421640.1"/>
    <property type="molecule type" value="Genomic_DNA"/>
</dbReference>
<proteinExistence type="predicted"/>
<reference evidence="2" key="1">
    <citation type="journal article" date="2019" name="Int. J. Syst. Evol. Microbiol.">
        <title>The Global Catalogue of Microorganisms (GCM) 10K type strain sequencing project: providing services to taxonomists for standard genome sequencing and annotation.</title>
        <authorList>
            <consortium name="The Broad Institute Genomics Platform"/>
            <consortium name="The Broad Institute Genome Sequencing Center for Infectious Disease"/>
            <person name="Wu L."/>
            <person name="Ma J."/>
        </authorList>
    </citation>
    <scope>NUCLEOTIDE SEQUENCE [LARGE SCALE GENOMIC DNA]</scope>
    <source>
        <strain evidence="2">JCM 31890</strain>
    </source>
</reference>
<dbReference type="Proteomes" id="UP001501788">
    <property type="component" value="Unassembled WGS sequence"/>
</dbReference>
<evidence type="ECO:0000313" key="2">
    <source>
        <dbReference type="Proteomes" id="UP001501788"/>
    </source>
</evidence>
<sequence length="155" mass="17040">MDLQRRHFCTVSLVLPASAWAHHGWSSFDLERPWYLAGVLQQVRWANPHAELQLRVDTGLQKPADLVSRSLPRQTAPVDGSALLQRARVPEGAAGDWTVELAPLTRLQAWGLEPLAAGARVELIGFTQRGAAERMLRAEFLFVGGRAIGLRSSPA</sequence>
<dbReference type="Pfam" id="PF19649">
    <property type="entry name" value="DUF6152"/>
    <property type="match status" value="1"/>
</dbReference>
<dbReference type="RefSeq" id="WP_345062007.1">
    <property type="nucleotide sequence ID" value="NZ_BAABEX010000007.1"/>
</dbReference>
<protein>
    <submittedName>
        <fullName evidence="1">DUF6152 family protein</fullName>
    </submittedName>
</protein>
<evidence type="ECO:0000313" key="1">
    <source>
        <dbReference type="EMBL" id="GAA4421640.1"/>
    </source>
</evidence>
<accession>A0ABP8L3X4</accession>
<dbReference type="InterPro" id="IPR046150">
    <property type="entry name" value="DUF6152"/>
</dbReference>
<comment type="caution">
    <text evidence="1">The sequence shown here is derived from an EMBL/GenBank/DDBJ whole genome shotgun (WGS) entry which is preliminary data.</text>
</comment>
<organism evidence="1 2">
    <name type="scientific">Acidovorax lacteus</name>
    <dbReference type="NCBI Taxonomy" id="1924988"/>
    <lineage>
        <taxon>Bacteria</taxon>
        <taxon>Pseudomonadati</taxon>
        <taxon>Pseudomonadota</taxon>
        <taxon>Betaproteobacteria</taxon>
        <taxon>Burkholderiales</taxon>
        <taxon>Comamonadaceae</taxon>
        <taxon>Acidovorax</taxon>
    </lineage>
</organism>
<keyword evidence="2" id="KW-1185">Reference proteome</keyword>